<feature type="domain" description="CBS" evidence="3">
    <location>
        <begin position="85"/>
        <end position="139"/>
    </location>
</feature>
<organism evidence="4 5">
    <name type="scientific">[Lactobacillus] rogosae</name>
    <dbReference type="NCBI Taxonomy" id="706562"/>
    <lineage>
        <taxon>Bacteria</taxon>
        <taxon>Bacillati</taxon>
        <taxon>Bacillota</taxon>
        <taxon>Clostridia</taxon>
        <taxon>Lachnospirales</taxon>
        <taxon>Lachnospiraceae</taxon>
        <taxon>Lachnospira</taxon>
    </lineage>
</organism>
<dbReference type="InterPro" id="IPR051257">
    <property type="entry name" value="Diverse_CBS-Domain"/>
</dbReference>
<dbReference type="EMBL" id="JBBMER010000003">
    <property type="protein sequence ID" value="MEQ2379186.1"/>
    <property type="molecule type" value="Genomic_DNA"/>
</dbReference>
<feature type="domain" description="CBS" evidence="3">
    <location>
        <begin position="7"/>
        <end position="68"/>
    </location>
</feature>
<evidence type="ECO:0000256" key="1">
    <source>
        <dbReference type="ARBA" id="ARBA00023122"/>
    </source>
</evidence>
<comment type="caution">
    <text evidence="4">The sequence shown here is derived from an EMBL/GenBank/DDBJ whole genome shotgun (WGS) entry which is preliminary data.</text>
</comment>
<keyword evidence="5" id="KW-1185">Reference proteome</keyword>
<gene>
    <name evidence="4" type="ORF">WMO14_04740</name>
</gene>
<evidence type="ECO:0000313" key="4">
    <source>
        <dbReference type="EMBL" id="MEQ2379186.1"/>
    </source>
</evidence>
<evidence type="ECO:0000259" key="3">
    <source>
        <dbReference type="PROSITE" id="PS51371"/>
    </source>
</evidence>
<dbReference type="SUPFAM" id="SSF54631">
    <property type="entry name" value="CBS-domain pair"/>
    <property type="match status" value="1"/>
</dbReference>
<dbReference type="PROSITE" id="PS51371">
    <property type="entry name" value="CBS"/>
    <property type="match status" value="2"/>
</dbReference>
<dbReference type="PANTHER" id="PTHR43080:SF26">
    <property type="entry name" value="REGULATORY PROTEIN"/>
    <property type="match status" value="1"/>
</dbReference>
<dbReference type="CDD" id="cd09834">
    <property type="entry name" value="CBS_pair_bac"/>
    <property type="match status" value="1"/>
</dbReference>
<dbReference type="Gene3D" id="3.10.580.10">
    <property type="entry name" value="CBS-domain"/>
    <property type="match status" value="1"/>
</dbReference>
<dbReference type="SMART" id="SM00116">
    <property type="entry name" value="CBS"/>
    <property type="match status" value="2"/>
</dbReference>
<name>A0ABV1BTV9_9FIRM</name>
<evidence type="ECO:0000313" key="5">
    <source>
        <dbReference type="Proteomes" id="UP001442364"/>
    </source>
</evidence>
<dbReference type="PANTHER" id="PTHR43080">
    <property type="entry name" value="CBS DOMAIN-CONTAINING PROTEIN CBSX3, MITOCHONDRIAL"/>
    <property type="match status" value="1"/>
</dbReference>
<protein>
    <submittedName>
        <fullName evidence="4">CBS domain-containing protein</fullName>
    </submittedName>
</protein>
<sequence length="146" mass="17199">MNISFFLQPKCKVAYIYNDDTIRQGLQKMNYYGYSAIPVLDENEHYVGTITEGDFLWHICRIKQNNAMEVDIKELEKQRVNELYFRRNYPSVNVDTSMEALIERISNQNFVPVVDDRGVFIGIITRKDVITYLSTKKKEQVFQKIS</sequence>
<proteinExistence type="predicted"/>
<dbReference type="Pfam" id="PF00571">
    <property type="entry name" value="CBS"/>
    <property type="match status" value="2"/>
</dbReference>
<reference evidence="4 5" key="1">
    <citation type="submission" date="2024-03" db="EMBL/GenBank/DDBJ databases">
        <title>Human intestinal bacterial collection.</title>
        <authorList>
            <person name="Pauvert C."/>
            <person name="Hitch T.C.A."/>
            <person name="Clavel T."/>
        </authorList>
    </citation>
    <scope>NUCLEOTIDE SEQUENCE [LARGE SCALE GENOMIC DNA]</scope>
    <source>
        <strain evidence="4 5">CLA-AA-H255</strain>
    </source>
</reference>
<dbReference type="Proteomes" id="UP001442364">
    <property type="component" value="Unassembled WGS sequence"/>
</dbReference>
<dbReference type="InterPro" id="IPR000644">
    <property type="entry name" value="CBS_dom"/>
</dbReference>
<accession>A0ABV1BTV9</accession>
<dbReference type="InterPro" id="IPR046342">
    <property type="entry name" value="CBS_dom_sf"/>
</dbReference>
<keyword evidence="1 2" id="KW-0129">CBS domain</keyword>
<evidence type="ECO:0000256" key="2">
    <source>
        <dbReference type="PROSITE-ProRule" id="PRU00703"/>
    </source>
</evidence>
<dbReference type="RefSeq" id="WP_055173901.1">
    <property type="nucleotide sequence ID" value="NZ_DAWCMB010000123.1"/>
</dbReference>